<gene>
    <name evidence="8" type="ORF">WJX74_010427</name>
</gene>
<dbReference type="Proteomes" id="UP001438707">
    <property type="component" value="Unassembled WGS sequence"/>
</dbReference>
<feature type="compositionally biased region" description="Low complexity" evidence="6">
    <location>
        <begin position="478"/>
        <end position="492"/>
    </location>
</feature>
<feature type="compositionally biased region" description="Low complexity" evidence="6">
    <location>
        <begin position="429"/>
        <end position="442"/>
    </location>
</feature>
<feature type="region of interest" description="Disordered" evidence="6">
    <location>
        <begin position="279"/>
        <end position="319"/>
    </location>
</feature>
<evidence type="ECO:0000256" key="1">
    <source>
        <dbReference type="ARBA" id="ARBA00023015"/>
    </source>
</evidence>
<accession>A0AAW1SCF6</accession>
<dbReference type="PROSITE" id="PS50863">
    <property type="entry name" value="B3"/>
    <property type="match status" value="1"/>
</dbReference>
<sequence>MQYCLIDHAGKIYKTQSSFNASSFLGRSTSNNIHPAKSALAALMLFKEVGEQDNSVVRCMPAWSWTNNQTVPGVHWYIFPQQPIAHVAARLPRLGTTISRHRHLVLEQKEIAMAGGGQDAAFKPQLQASGAKRRRTENSAAAGGGSARLREKASACALAKLKAARQGYEATLKDIENTLETKEAELAEKERLIKASQSSLAEQQRELAAREAALKAKEAKLQQDNLRDVKDMGHHQSTAAKLLAESAKLQHQGLLSEAHGSDRSRSRGRSKDFCQGLEHPAHRAHSNPAGHAEAMQAPAGLQRSQSSPPGIQRTSIQPSDWGLRLLKQLSGDKSAALPQNLMRRRMRGNMGAAVPDQTDQDIPVPADPAAAAEQEIIHAPSEQAARQDSRSAAEPGAAMDWTAEPGPEAGIPSSATTGSRPPLPKLRVKLGGVRVSGGSSQRATASPHFDDDKFSGPAHATPRDELGNQYGEDLQLGAEAAAAAKDPPSAEATPMAGLAAATPAPSNGSENMLFRLADAASMDVDLEGSVGSPPTVQSRKMEARKADEAAMDAAAVAQTPASQVLVSGQTAVDASDAASVERRWRLSGAPPPGTKPQPVKELPKAVLITSPNTRVARPARSFSKHLDYKSCQHILCLTKDMARHLLPPAPQSATHAGGTCQLAVDVEDQAGRVWPMTYRCVPHRYSYELRAGWKPFAAFWNVCVGDTVELTRPGPDRSRLRVTVHQKERPGRAVHAAGGAEGVPTPDSSGMAAACTPLGQHLLAAVQRAAEEEEEAGSLLL</sequence>
<dbReference type="InterPro" id="IPR003340">
    <property type="entry name" value="B3_DNA-bd"/>
</dbReference>
<dbReference type="InterPro" id="IPR015300">
    <property type="entry name" value="DNA-bd_pseudobarrel_sf"/>
</dbReference>
<protein>
    <recommendedName>
        <fullName evidence="7">TF-B3 domain-containing protein</fullName>
    </recommendedName>
</protein>
<feature type="coiled-coil region" evidence="5">
    <location>
        <begin position="158"/>
        <end position="220"/>
    </location>
</feature>
<evidence type="ECO:0000313" key="8">
    <source>
        <dbReference type="EMBL" id="KAK9843328.1"/>
    </source>
</evidence>
<feature type="compositionally biased region" description="Polar residues" evidence="6">
    <location>
        <begin position="302"/>
        <end position="318"/>
    </location>
</feature>
<evidence type="ECO:0000256" key="6">
    <source>
        <dbReference type="SAM" id="MobiDB-lite"/>
    </source>
</evidence>
<dbReference type="SUPFAM" id="SSF101936">
    <property type="entry name" value="DNA-binding pseudobarrel domain"/>
    <property type="match status" value="1"/>
</dbReference>
<comment type="caution">
    <text evidence="8">The sequence shown here is derived from an EMBL/GenBank/DDBJ whole genome shotgun (WGS) entry which is preliminary data.</text>
</comment>
<evidence type="ECO:0000313" key="9">
    <source>
        <dbReference type="Proteomes" id="UP001438707"/>
    </source>
</evidence>
<dbReference type="AlphaFoldDB" id="A0AAW1SCF6"/>
<feature type="region of interest" description="Disordered" evidence="6">
    <location>
        <begin position="380"/>
        <end position="506"/>
    </location>
</feature>
<feature type="region of interest" description="Disordered" evidence="6">
    <location>
        <begin position="126"/>
        <end position="146"/>
    </location>
</feature>
<feature type="domain" description="TF-B3" evidence="7">
    <location>
        <begin position="664"/>
        <end position="728"/>
    </location>
</feature>
<name>A0AAW1SCF6_9CHLO</name>
<dbReference type="EMBL" id="JALJOS010000002">
    <property type="protein sequence ID" value="KAK9843328.1"/>
    <property type="molecule type" value="Genomic_DNA"/>
</dbReference>
<keyword evidence="9" id="KW-1185">Reference proteome</keyword>
<evidence type="ECO:0000256" key="5">
    <source>
        <dbReference type="SAM" id="Coils"/>
    </source>
</evidence>
<evidence type="ECO:0000256" key="4">
    <source>
        <dbReference type="ARBA" id="ARBA00023242"/>
    </source>
</evidence>
<organism evidence="8 9">
    <name type="scientific">Apatococcus lobatus</name>
    <dbReference type="NCBI Taxonomy" id="904363"/>
    <lineage>
        <taxon>Eukaryota</taxon>
        <taxon>Viridiplantae</taxon>
        <taxon>Chlorophyta</taxon>
        <taxon>core chlorophytes</taxon>
        <taxon>Trebouxiophyceae</taxon>
        <taxon>Chlorellales</taxon>
        <taxon>Chlorellaceae</taxon>
        <taxon>Apatococcus</taxon>
    </lineage>
</organism>
<proteinExistence type="predicted"/>
<evidence type="ECO:0000256" key="3">
    <source>
        <dbReference type="ARBA" id="ARBA00023163"/>
    </source>
</evidence>
<evidence type="ECO:0000259" key="7">
    <source>
        <dbReference type="PROSITE" id="PS50863"/>
    </source>
</evidence>
<dbReference type="CDD" id="cd10017">
    <property type="entry name" value="B3_DNA"/>
    <property type="match status" value="1"/>
</dbReference>
<keyword evidence="1" id="KW-0805">Transcription regulation</keyword>
<evidence type="ECO:0000256" key="2">
    <source>
        <dbReference type="ARBA" id="ARBA00023125"/>
    </source>
</evidence>
<keyword evidence="5" id="KW-0175">Coiled coil</keyword>
<keyword evidence="4" id="KW-0539">Nucleus</keyword>
<keyword evidence="3" id="KW-0804">Transcription</keyword>
<dbReference type="GO" id="GO:0003677">
    <property type="term" value="F:DNA binding"/>
    <property type="evidence" value="ECO:0007669"/>
    <property type="project" value="UniProtKB-KW"/>
</dbReference>
<keyword evidence="2" id="KW-0238">DNA-binding</keyword>
<dbReference type="Gene3D" id="2.40.330.10">
    <property type="entry name" value="DNA-binding pseudobarrel domain"/>
    <property type="match status" value="1"/>
</dbReference>
<reference evidence="8 9" key="1">
    <citation type="journal article" date="2024" name="Nat. Commun.">
        <title>Phylogenomics reveals the evolutionary origins of lichenization in chlorophyte algae.</title>
        <authorList>
            <person name="Puginier C."/>
            <person name="Libourel C."/>
            <person name="Otte J."/>
            <person name="Skaloud P."/>
            <person name="Haon M."/>
            <person name="Grisel S."/>
            <person name="Petersen M."/>
            <person name="Berrin J.G."/>
            <person name="Delaux P.M."/>
            <person name="Dal Grande F."/>
            <person name="Keller J."/>
        </authorList>
    </citation>
    <scope>NUCLEOTIDE SEQUENCE [LARGE SCALE GENOMIC DNA]</scope>
    <source>
        <strain evidence="8 9">SAG 2145</strain>
    </source>
</reference>
<feature type="region of interest" description="Disordered" evidence="6">
    <location>
        <begin position="725"/>
        <end position="751"/>
    </location>
</feature>